<keyword evidence="5 8" id="KW-0223">Dioxygenase</keyword>
<dbReference type="InterPro" id="IPR014710">
    <property type="entry name" value="RmlC-like_jellyroll"/>
</dbReference>
<dbReference type="EMBL" id="LSSN01003367">
    <property type="protein sequence ID" value="OMJ13735.1"/>
    <property type="molecule type" value="Genomic_DNA"/>
</dbReference>
<evidence type="ECO:0000313" key="11">
    <source>
        <dbReference type="Proteomes" id="UP000187283"/>
    </source>
</evidence>
<evidence type="ECO:0000256" key="4">
    <source>
        <dbReference type="ARBA" id="ARBA00022723"/>
    </source>
</evidence>
<evidence type="ECO:0000313" key="9">
    <source>
        <dbReference type="EMBL" id="OMJ13735.1"/>
    </source>
</evidence>
<dbReference type="CDD" id="cd06123">
    <property type="entry name" value="cupin_HAO"/>
    <property type="match status" value="1"/>
</dbReference>
<dbReference type="GO" id="GO:0034354">
    <property type="term" value="P:'de novo' NAD+ biosynthetic process from L-tryptophan"/>
    <property type="evidence" value="ECO:0007669"/>
    <property type="project" value="TreeGrafter"/>
</dbReference>
<keyword evidence="7" id="KW-0408">Iron</keyword>
<name>A0A1R1WY24_9FUNG</name>
<dbReference type="OrthoDB" id="204928at2759"/>
<keyword evidence="4" id="KW-0479">Metal-binding</keyword>
<sequence length="174" mass="19865">MSVLELDFKKFIDENAHLLTPPVNNKLLFTSDDYIVMVVGGPNSRTDYHVNQTDEWFYQIKGTAEVNVVDPVTNEFKNIVLSEGKMAMVPGNTPHNPVRHAGSIGLVVERNRNSSMVDQLRWYCSKCKTLVHKVEFNCGNIEEDIKVNINIAQKNDFEVLVCKQCGHKNKTYYE</sequence>
<keyword evidence="3" id="KW-0662">Pyridine nucleotide biosynthesis</keyword>
<dbReference type="AlphaFoldDB" id="A0A1R1WY24"/>
<evidence type="ECO:0000256" key="2">
    <source>
        <dbReference type="ARBA" id="ARBA00002752"/>
    </source>
</evidence>
<evidence type="ECO:0000256" key="6">
    <source>
        <dbReference type="ARBA" id="ARBA00023002"/>
    </source>
</evidence>
<dbReference type="STRING" id="133412.A0A1R1WY24"/>
<dbReference type="PANTHER" id="PTHR15497">
    <property type="entry name" value="3-HYDROXYANTHRANILATE 3,4-DIOXYGENASE"/>
    <property type="match status" value="1"/>
</dbReference>
<dbReference type="EMBL" id="LSSN01006081">
    <property type="protein sequence ID" value="OMJ07286.1"/>
    <property type="molecule type" value="Genomic_DNA"/>
</dbReference>
<proteinExistence type="predicted"/>
<evidence type="ECO:0000256" key="1">
    <source>
        <dbReference type="ARBA" id="ARBA00001954"/>
    </source>
</evidence>
<evidence type="ECO:0000313" key="10">
    <source>
        <dbReference type="EMBL" id="OMJ18264.1"/>
    </source>
</evidence>
<keyword evidence="6" id="KW-0560">Oxidoreductase</keyword>
<evidence type="ECO:0000256" key="7">
    <source>
        <dbReference type="ARBA" id="ARBA00023004"/>
    </source>
</evidence>
<dbReference type="Gene3D" id="2.60.120.10">
    <property type="entry name" value="Jelly Rolls"/>
    <property type="match status" value="1"/>
</dbReference>
<dbReference type="NCBIfam" id="TIGR03037">
    <property type="entry name" value="anthran_nbaC"/>
    <property type="match status" value="1"/>
</dbReference>
<dbReference type="SUPFAM" id="SSF51182">
    <property type="entry name" value="RmlC-like cupins"/>
    <property type="match status" value="1"/>
</dbReference>
<dbReference type="GO" id="GO:0005737">
    <property type="term" value="C:cytoplasm"/>
    <property type="evidence" value="ECO:0007669"/>
    <property type="project" value="TreeGrafter"/>
</dbReference>
<dbReference type="EMBL" id="LSSN01001801">
    <property type="protein sequence ID" value="OMJ18264.1"/>
    <property type="molecule type" value="Genomic_DNA"/>
</dbReference>
<dbReference type="InterPro" id="IPR011051">
    <property type="entry name" value="RmlC_Cupin_sf"/>
</dbReference>
<dbReference type="GO" id="GO:0046874">
    <property type="term" value="P:quinolinate metabolic process"/>
    <property type="evidence" value="ECO:0007669"/>
    <property type="project" value="TreeGrafter"/>
</dbReference>
<dbReference type="PANTHER" id="PTHR15497:SF1">
    <property type="entry name" value="3-HYDROXYANTHRANILATE 3,4-DIOXYGENASE"/>
    <property type="match status" value="1"/>
</dbReference>
<gene>
    <name evidence="8" type="ORF">AYI70_g12292</name>
    <name evidence="10" type="ORF">AYI70_g5454</name>
    <name evidence="9" type="ORF">AYI70_g8331</name>
</gene>
<accession>A0A1R1WY24</accession>
<evidence type="ECO:0000313" key="8">
    <source>
        <dbReference type="EMBL" id="OMJ07286.1"/>
    </source>
</evidence>
<keyword evidence="11" id="KW-1185">Reference proteome</keyword>
<protein>
    <submittedName>
        <fullName evidence="8">3-hydroxyanthranilate 3,4-dioxygenase</fullName>
    </submittedName>
</protein>
<dbReference type="GO" id="GO:0005506">
    <property type="term" value="F:iron ion binding"/>
    <property type="evidence" value="ECO:0007669"/>
    <property type="project" value="InterPro"/>
</dbReference>
<evidence type="ECO:0000256" key="5">
    <source>
        <dbReference type="ARBA" id="ARBA00022964"/>
    </source>
</evidence>
<dbReference type="GO" id="GO:0000334">
    <property type="term" value="F:3-hydroxyanthranilate 3,4-dioxygenase activity"/>
    <property type="evidence" value="ECO:0007669"/>
    <property type="project" value="InterPro"/>
</dbReference>
<dbReference type="Pfam" id="PF06052">
    <property type="entry name" value="3-HAO"/>
    <property type="match status" value="1"/>
</dbReference>
<comment type="function">
    <text evidence="2">Catalyzes the oxidative ring opening of 3-hydroxyanthranilate to 2-amino-3-carboxymuconate semialdehyde, which spontaneously cyclizes to quinolinate.</text>
</comment>
<evidence type="ECO:0000256" key="3">
    <source>
        <dbReference type="ARBA" id="ARBA00022642"/>
    </source>
</evidence>
<reference evidence="8 11" key="1">
    <citation type="submission" date="2017-01" db="EMBL/GenBank/DDBJ databases">
        <authorList>
            <person name="Mah S.A."/>
            <person name="Swanson W.J."/>
            <person name="Moy G.W."/>
            <person name="Vacquier V.D."/>
        </authorList>
    </citation>
    <scope>NUCLEOTIDE SEQUENCE [LARGE SCALE GENOMIC DNA]</scope>
    <source>
        <strain evidence="8 11">GSMNP</strain>
    </source>
</reference>
<dbReference type="Proteomes" id="UP000187283">
    <property type="component" value="Unassembled WGS sequence"/>
</dbReference>
<organism evidence="8 11">
    <name type="scientific">Smittium culicis</name>
    <dbReference type="NCBI Taxonomy" id="133412"/>
    <lineage>
        <taxon>Eukaryota</taxon>
        <taxon>Fungi</taxon>
        <taxon>Fungi incertae sedis</taxon>
        <taxon>Zoopagomycota</taxon>
        <taxon>Kickxellomycotina</taxon>
        <taxon>Harpellomycetes</taxon>
        <taxon>Harpellales</taxon>
        <taxon>Legeriomycetaceae</taxon>
        <taxon>Smittium</taxon>
    </lineage>
</organism>
<comment type="caution">
    <text evidence="8">The sequence shown here is derived from an EMBL/GenBank/DDBJ whole genome shotgun (WGS) entry which is preliminary data.</text>
</comment>
<comment type="cofactor">
    <cofactor evidence="1">
        <name>Fe(2+)</name>
        <dbReference type="ChEBI" id="CHEBI:29033"/>
    </cofactor>
</comment>
<dbReference type="InterPro" id="IPR010329">
    <property type="entry name" value="3hydroanth_dOase"/>
</dbReference>